<reference evidence="5" key="2">
    <citation type="submission" date="2023-06" db="EMBL/GenBank/DDBJ databases">
        <title>Itaconate inhibition of nontuberculous mycobacteria.</title>
        <authorList>
            <person name="Breen P."/>
            <person name="Zimbric M."/>
            <person name="Caverly L."/>
        </authorList>
    </citation>
    <scope>NUCLEOTIDE SEQUENCE</scope>
    <source>
        <strain evidence="5">FLAC1071</strain>
    </source>
</reference>
<dbReference type="Proteomes" id="UP001529272">
    <property type="component" value="Unassembled WGS sequence"/>
</dbReference>
<dbReference type="InterPro" id="IPR036165">
    <property type="entry name" value="YefM-like_sf"/>
</dbReference>
<dbReference type="Gene3D" id="1.10.1220.170">
    <property type="match status" value="1"/>
</dbReference>
<evidence type="ECO:0000313" key="6">
    <source>
        <dbReference type="Proteomes" id="UP000198286"/>
    </source>
</evidence>
<evidence type="ECO:0000256" key="1">
    <source>
        <dbReference type="ARBA" id="ARBA00009981"/>
    </source>
</evidence>
<comment type="function">
    <text evidence="3">Antitoxin component of a type II toxin-antitoxin (TA) system.</text>
</comment>
<dbReference type="RefSeq" id="WP_054585506.1">
    <property type="nucleotide sequence ID" value="NZ_CP012885.2"/>
</dbReference>
<sequence>MREIDVRAAVQDFSHLVADVQATGKVVTITKDGVPAAVLLSADEFESMQETIFWLSQPGIREDIEQAEQEARAGRTFGEDEIRTKFGVPKRSG</sequence>
<dbReference type="PANTHER" id="PTHR33713:SF10">
    <property type="entry name" value="ANTITOXIN YAFN"/>
    <property type="match status" value="1"/>
</dbReference>
<reference evidence="4 6" key="1">
    <citation type="journal article" date="2017" name="Lancet Infect. Dis.">
        <title>Global outbreak of severe Mycobacterium chimaera disease after cardiac surgery: a molecular epidemiological study.</title>
        <authorList>
            <person name="van Ingen J."/>
            <person name="Kohl T."/>
            <person name="Kranzer K."/>
            <person name="Hasse B."/>
            <person name="Keller P."/>
            <person name="Szafranska A."/>
            <person name="Hillemann D."/>
            <person name="Chand M."/>
            <person name="Schreiber P."/>
            <person name="Sommerstein R."/>
            <person name="Berger C."/>
            <person name="Genoni M."/>
            <person name="Ruegg C."/>
            <person name="Troillet N."/>
            <person name="Widmer A.F."/>
            <person name="Becker S.L."/>
            <person name="Herrmann M."/>
            <person name="Eckmanns T."/>
            <person name="Haller S."/>
            <person name="Hoeller C."/>
            <person name="Debast S.B."/>
            <person name="Wolfhagen M.J."/>
            <person name="Hopman J."/>
            <person name="Kluytmans J."/>
            <person name="Langelaar M."/>
            <person name="Notermans D.W."/>
            <person name="ten Oever J."/>
            <person name="van den Barselaar P."/>
            <person name="Vonk A.B.A."/>
            <person name="Vos M.C."/>
            <person name="Ahmed N."/>
            <person name="Brown T."/>
            <person name="Crook D."/>
            <person name="Lamagni T."/>
            <person name="Phin N."/>
            <person name="Smith E.G."/>
            <person name="Zambon M."/>
            <person name="Serr A."/>
            <person name="Goetting T."/>
            <person name="Ebner W."/>
            <person name="Thuermer A."/>
            <person name="Utpatel C."/>
            <person name="Sproer C."/>
            <person name="Bunk B."/>
            <person name="Nubel U."/>
            <person name="Bloemberg G."/>
            <person name="Bottger E."/>
            <person name="Niemann S."/>
            <person name="Wagner D."/>
            <person name="Sax H."/>
        </authorList>
    </citation>
    <scope>NUCLEOTIDE SEQUENCE [LARGE SCALE GENOMIC DNA]</scope>
    <source>
        <strain evidence="4 6">ZUERICH-2</strain>
    </source>
</reference>
<gene>
    <name evidence="4" type="ORF">MYCOZU2_02820</name>
    <name evidence="5" type="ORF">QRB35_29225</name>
</gene>
<dbReference type="Proteomes" id="UP000198286">
    <property type="component" value="Chromosome"/>
</dbReference>
<dbReference type="PANTHER" id="PTHR33713">
    <property type="entry name" value="ANTITOXIN YAFN-RELATED"/>
    <property type="match status" value="1"/>
</dbReference>
<protein>
    <recommendedName>
        <fullName evidence="3">Antitoxin</fullName>
    </recommendedName>
</protein>
<evidence type="ECO:0000313" key="4">
    <source>
        <dbReference type="EMBL" id="ASL15219.1"/>
    </source>
</evidence>
<keyword evidence="7" id="KW-1185">Reference proteome</keyword>
<dbReference type="EMBL" id="CP015267">
    <property type="protein sequence ID" value="ASL15219.1"/>
    <property type="molecule type" value="Genomic_DNA"/>
</dbReference>
<dbReference type="NCBIfam" id="TIGR01552">
    <property type="entry name" value="phd_fam"/>
    <property type="match status" value="1"/>
</dbReference>
<proteinExistence type="inferred from homology"/>
<dbReference type="Gene3D" id="3.40.1620.10">
    <property type="entry name" value="YefM-like domain"/>
    <property type="match status" value="1"/>
</dbReference>
<comment type="similarity">
    <text evidence="1 3">Belongs to the phD/YefM antitoxin family.</text>
</comment>
<dbReference type="Pfam" id="PF02604">
    <property type="entry name" value="PhdYeFM_antitox"/>
    <property type="match status" value="1"/>
</dbReference>
<keyword evidence="2" id="KW-1277">Toxin-antitoxin system</keyword>
<accession>A0A220YCB0</accession>
<dbReference type="SUPFAM" id="SSF143120">
    <property type="entry name" value="YefM-like"/>
    <property type="match status" value="1"/>
</dbReference>
<organism evidence="4 6">
    <name type="scientific">Mycobacterium intracellulare subsp. chimaera</name>
    <dbReference type="NCBI Taxonomy" id="222805"/>
    <lineage>
        <taxon>Bacteria</taxon>
        <taxon>Bacillati</taxon>
        <taxon>Actinomycetota</taxon>
        <taxon>Actinomycetes</taxon>
        <taxon>Mycobacteriales</taxon>
        <taxon>Mycobacteriaceae</taxon>
        <taxon>Mycobacterium</taxon>
        <taxon>Mycobacterium avium complex (MAC)</taxon>
    </lineage>
</organism>
<dbReference type="EMBL" id="JASZZX010000057">
    <property type="protein sequence ID" value="MDM3930035.1"/>
    <property type="molecule type" value="Genomic_DNA"/>
</dbReference>
<reference evidence="5" key="3">
    <citation type="submission" date="2023-06" db="EMBL/GenBank/DDBJ databases">
        <authorList>
            <person name="Spilker T."/>
        </authorList>
    </citation>
    <scope>NUCLEOTIDE SEQUENCE</scope>
    <source>
        <strain evidence="5">FLAC1071</strain>
    </source>
</reference>
<dbReference type="InterPro" id="IPR051405">
    <property type="entry name" value="phD/YefM_antitoxin"/>
</dbReference>
<dbReference type="InterPro" id="IPR006442">
    <property type="entry name" value="Antitoxin_Phd/YefM"/>
</dbReference>
<name>A0A220YCB0_MYCIT</name>
<evidence type="ECO:0000256" key="3">
    <source>
        <dbReference type="RuleBase" id="RU362080"/>
    </source>
</evidence>
<evidence type="ECO:0000313" key="5">
    <source>
        <dbReference type="EMBL" id="MDM3930035.1"/>
    </source>
</evidence>
<evidence type="ECO:0000313" key="7">
    <source>
        <dbReference type="Proteomes" id="UP001529272"/>
    </source>
</evidence>
<evidence type="ECO:0000256" key="2">
    <source>
        <dbReference type="ARBA" id="ARBA00022649"/>
    </source>
</evidence>
<dbReference type="AlphaFoldDB" id="A0A220YCB0"/>